<dbReference type="Pfam" id="PF00589">
    <property type="entry name" value="Phage_integrase"/>
    <property type="match status" value="1"/>
</dbReference>
<name>A0ABM7ML06_9BURK</name>
<dbReference type="InterPro" id="IPR011010">
    <property type="entry name" value="DNA_brk_join_enz"/>
</dbReference>
<evidence type="ECO:0000256" key="5">
    <source>
        <dbReference type="SAM" id="MobiDB-lite"/>
    </source>
</evidence>
<evidence type="ECO:0000256" key="3">
    <source>
        <dbReference type="ARBA" id="ARBA00023172"/>
    </source>
</evidence>
<dbReference type="PROSITE" id="PS51898">
    <property type="entry name" value="TYR_RECOMBINASE"/>
    <property type="match status" value="1"/>
</dbReference>
<reference evidence="8 9" key="1">
    <citation type="journal article" date="2021" name="Microbiol. Spectr.">
        <title>A Single Bacterium Capable of Oxidation and Reduction of Iron at Circumneutral pH.</title>
        <authorList>
            <person name="Kato S."/>
            <person name="Ohkuma M."/>
        </authorList>
    </citation>
    <scope>NUCLEOTIDE SEQUENCE [LARGE SCALE GENOMIC DNA]</scope>
    <source>
        <strain evidence="8 9">MIZ03</strain>
    </source>
</reference>
<evidence type="ECO:0000256" key="2">
    <source>
        <dbReference type="ARBA" id="ARBA00023125"/>
    </source>
</evidence>
<dbReference type="Proteomes" id="UP000824366">
    <property type="component" value="Chromosome"/>
</dbReference>
<organism evidence="8 9">
    <name type="scientific">Rhodoferax lithotrophicus</name>
    <dbReference type="NCBI Taxonomy" id="2798804"/>
    <lineage>
        <taxon>Bacteria</taxon>
        <taxon>Pseudomonadati</taxon>
        <taxon>Pseudomonadota</taxon>
        <taxon>Betaproteobacteria</taxon>
        <taxon>Burkholderiales</taxon>
        <taxon>Comamonadaceae</taxon>
        <taxon>Rhodoferax</taxon>
    </lineage>
</organism>
<dbReference type="PROSITE" id="PS51900">
    <property type="entry name" value="CB"/>
    <property type="match status" value="1"/>
</dbReference>
<gene>
    <name evidence="8" type="ORF">MIZ03_1831</name>
</gene>
<feature type="domain" description="Core-binding (CB)" evidence="7">
    <location>
        <begin position="17"/>
        <end position="90"/>
    </location>
</feature>
<dbReference type="CDD" id="cd00799">
    <property type="entry name" value="INT_Cre_C"/>
    <property type="match status" value="1"/>
</dbReference>
<sequence>MVNNMNNPTDKTKTPKPKSSKLVNSYTQAAQSDSTKRSYSQDVRHFRTFAKIPASPEVVAEYLAKFAGVLSVATLQHRLIAIHQAHTEKGFDSPVKDRLVKRTMQGIRRTFGVAQRRVRALVKDDLLELLVMVNKQKPLKAARDKAILLMGFAGAFRRSELVALTMADITPHAHGLEVLIRRSKTDQEGEGRTVFIPLAKSEERCPVKALQRWLELAGIGSGPLFRPVNRHDTVTSDLALTPQSVALIVKSAVAGSKGLEAAKMVSGHSLRAGFVTEAATIGLQTSAIMGQTGHRSLEMVFCYTRPVQKRQIPSLL</sequence>
<dbReference type="Gene3D" id="1.10.150.130">
    <property type="match status" value="1"/>
</dbReference>
<dbReference type="PANTHER" id="PTHR34605">
    <property type="entry name" value="PHAGE_INTEGRASE DOMAIN-CONTAINING PROTEIN"/>
    <property type="match status" value="1"/>
</dbReference>
<evidence type="ECO:0000259" key="7">
    <source>
        <dbReference type="PROSITE" id="PS51900"/>
    </source>
</evidence>
<proteinExistence type="predicted"/>
<evidence type="ECO:0000313" key="9">
    <source>
        <dbReference type="Proteomes" id="UP000824366"/>
    </source>
</evidence>
<keyword evidence="9" id="KW-1185">Reference proteome</keyword>
<dbReference type="InterPro" id="IPR044068">
    <property type="entry name" value="CB"/>
</dbReference>
<keyword evidence="3" id="KW-0233">DNA recombination</keyword>
<evidence type="ECO:0000256" key="1">
    <source>
        <dbReference type="ARBA" id="ARBA00022908"/>
    </source>
</evidence>
<dbReference type="EMBL" id="AP024238">
    <property type="protein sequence ID" value="BCO26944.1"/>
    <property type="molecule type" value="Genomic_DNA"/>
</dbReference>
<feature type="domain" description="Tyr recombinase" evidence="6">
    <location>
        <begin position="116"/>
        <end position="316"/>
    </location>
</feature>
<keyword evidence="1" id="KW-0229">DNA integration</keyword>
<dbReference type="Gene3D" id="1.10.443.10">
    <property type="entry name" value="Intergrase catalytic core"/>
    <property type="match status" value="1"/>
</dbReference>
<keyword evidence="2 4" id="KW-0238">DNA-binding</keyword>
<dbReference type="InterPro" id="IPR002104">
    <property type="entry name" value="Integrase_catalytic"/>
</dbReference>
<feature type="region of interest" description="Disordered" evidence="5">
    <location>
        <begin position="1"/>
        <end position="38"/>
    </location>
</feature>
<evidence type="ECO:0000259" key="6">
    <source>
        <dbReference type="PROSITE" id="PS51898"/>
    </source>
</evidence>
<dbReference type="PANTHER" id="PTHR34605:SF4">
    <property type="entry name" value="DNA ADENINE METHYLTRANSFERASE"/>
    <property type="match status" value="1"/>
</dbReference>
<dbReference type="InterPro" id="IPR052925">
    <property type="entry name" value="Phage_Integrase-like_Recomb"/>
</dbReference>
<protein>
    <submittedName>
        <fullName evidence="8">Tyrosine recombinase XerC</fullName>
    </submittedName>
</protein>
<dbReference type="SUPFAM" id="SSF56349">
    <property type="entry name" value="DNA breaking-rejoining enzymes"/>
    <property type="match status" value="1"/>
</dbReference>
<evidence type="ECO:0000313" key="8">
    <source>
        <dbReference type="EMBL" id="BCO26944.1"/>
    </source>
</evidence>
<accession>A0ABM7ML06</accession>
<evidence type="ECO:0000256" key="4">
    <source>
        <dbReference type="PROSITE-ProRule" id="PRU01248"/>
    </source>
</evidence>
<dbReference type="InterPro" id="IPR010998">
    <property type="entry name" value="Integrase_recombinase_N"/>
</dbReference>
<dbReference type="SUPFAM" id="SSF47823">
    <property type="entry name" value="lambda integrase-like, N-terminal domain"/>
    <property type="match status" value="1"/>
</dbReference>
<feature type="compositionally biased region" description="Polar residues" evidence="5">
    <location>
        <begin position="22"/>
        <end position="38"/>
    </location>
</feature>
<dbReference type="InterPro" id="IPR013762">
    <property type="entry name" value="Integrase-like_cat_sf"/>
</dbReference>